<reference evidence="1 2" key="1">
    <citation type="submission" date="2018-05" db="EMBL/GenBank/DDBJ databases">
        <title>Genomic Encyclopedia of Type Strains, Phase IV (KMG-IV): sequencing the most valuable type-strain genomes for metagenomic binning, comparative biology and taxonomic classification.</title>
        <authorList>
            <person name="Goeker M."/>
        </authorList>
    </citation>
    <scope>NUCLEOTIDE SEQUENCE [LARGE SCALE GENOMIC DNA]</scope>
    <source>
        <strain evidence="1 2">DSM 103371</strain>
    </source>
</reference>
<evidence type="ECO:0000313" key="2">
    <source>
        <dbReference type="Proteomes" id="UP000245390"/>
    </source>
</evidence>
<gene>
    <name evidence="1" type="ORF">C8D95_101186</name>
</gene>
<proteinExistence type="predicted"/>
<accession>A0A316GCU8</accession>
<evidence type="ECO:0000313" key="1">
    <source>
        <dbReference type="EMBL" id="PWK58373.1"/>
    </source>
</evidence>
<comment type="caution">
    <text evidence="1">The sequence shown here is derived from an EMBL/GenBank/DDBJ whole genome shotgun (WGS) entry which is preliminary data.</text>
</comment>
<name>A0A316GCU8_9RHOB</name>
<dbReference type="EMBL" id="QGGV01000001">
    <property type="protein sequence ID" value="PWK58373.1"/>
    <property type="molecule type" value="Genomic_DNA"/>
</dbReference>
<dbReference type="Proteomes" id="UP000245390">
    <property type="component" value="Unassembled WGS sequence"/>
</dbReference>
<protein>
    <submittedName>
        <fullName evidence="1">Uncharacterized protein</fullName>
    </submittedName>
</protein>
<keyword evidence="2" id="KW-1185">Reference proteome</keyword>
<dbReference type="AlphaFoldDB" id="A0A316GCU8"/>
<sequence>MCEFKFCRGSGACFLSETSPCPGECPNARPSHAAEAADRAGLSYKGFLDRDFVLAALGDEGRQDAEIVRGLPHGPAARPLRGERIYRVA</sequence>
<organism evidence="1 2">
    <name type="scientific">Silicimonas algicola</name>
    <dbReference type="NCBI Taxonomy" id="1826607"/>
    <lineage>
        <taxon>Bacteria</taxon>
        <taxon>Pseudomonadati</taxon>
        <taxon>Pseudomonadota</taxon>
        <taxon>Alphaproteobacteria</taxon>
        <taxon>Rhodobacterales</taxon>
        <taxon>Paracoccaceae</taxon>
    </lineage>
</organism>